<feature type="transmembrane region" description="Helical" evidence="6">
    <location>
        <begin position="187"/>
        <end position="205"/>
    </location>
</feature>
<feature type="transmembrane region" description="Helical" evidence="6">
    <location>
        <begin position="112"/>
        <end position="134"/>
    </location>
</feature>
<dbReference type="Pfam" id="PF01810">
    <property type="entry name" value="LysE"/>
    <property type="match status" value="1"/>
</dbReference>
<protein>
    <submittedName>
        <fullName evidence="7">Glutamate dehydrogenase</fullName>
    </submittedName>
</protein>
<dbReference type="InterPro" id="IPR001123">
    <property type="entry name" value="LeuE-type"/>
</dbReference>
<evidence type="ECO:0000256" key="2">
    <source>
        <dbReference type="ARBA" id="ARBA00022475"/>
    </source>
</evidence>
<evidence type="ECO:0000256" key="3">
    <source>
        <dbReference type="ARBA" id="ARBA00022692"/>
    </source>
</evidence>
<feature type="transmembrane region" description="Helical" evidence="6">
    <location>
        <begin position="146"/>
        <end position="167"/>
    </location>
</feature>
<gene>
    <name evidence="8" type="ORF">BST83_01660</name>
    <name evidence="7" type="ORF">BST83_16720</name>
</gene>
<reference evidence="7 9" key="1">
    <citation type="submission" date="2016-11" db="EMBL/GenBank/DDBJ databases">
        <title>Trade-off between light-utilization and light-protection in marine flavobacteria.</title>
        <authorList>
            <person name="Kumagai Y."/>
        </authorList>
    </citation>
    <scope>NUCLEOTIDE SEQUENCE [LARGE SCALE GENOMIC DNA]</scope>
    <source>
        <strain evidence="7 9">ATCC 700397</strain>
    </source>
</reference>
<keyword evidence="4 6" id="KW-1133">Transmembrane helix</keyword>
<name>A0A2S7KK47_9FLAO</name>
<evidence type="ECO:0000313" key="7">
    <source>
        <dbReference type="EMBL" id="PQB02985.1"/>
    </source>
</evidence>
<keyword evidence="9" id="KW-1185">Reference proteome</keyword>
<dbReference type="GO" id="GO:0006865">
    <property type="term" value="P:amino acid transport"/>
    <property type="evidence" value="ECO:0007669"/>
    <property type="project" value="InterPro"/>
</dbReference>
<comment type="subcellular location">
    <subcellularLocation>
        <location evidence="1">Cell membrane</location>
        <topology evidence="1">Multi-pass membrane protein</topology>
    </subcellularLocation>
</comment>
<dbReference type="EMBL" id="MQUA01000014">
    <property type="protein sequence ID" value="PQB02985.1"/>
    <property type="molecule type" value="Genomic_DNA"/>
</dbReference>
<feature type="transmembrane region" description="Helical" evidence="6">
    <location>
        <begin position="6"/>
        <end position="28"/>
    </location>
</feature>
<feature type="transmembrane region" description="Helical" evidence="6">
    <location>
        <begin position="74"/>
        <end position="91"/>
    </location>
</feature>
<keyword evidence="3 6" id="KW-0812">Transmembrane</keyword>
<proteinExistence type="predicted"/>
<accession>A0A2S7KK47</accession>
<organism evidence="7 9">
    <name type="scientific">Polaribacter filamentus</name>
    <dbReference type="NCBI Taxonomy" id="53483"/>
    <lineage>
        <taxon>Bacteria</taxon>
        <taxon>Pseudomonadati</taxon>
        <taxon>Bacteroidota</taxon>
        <taxon>Flavobacteriia</taxon>
        <taxon>Flavobacteriales</taxon>
        <taxon>Flavobacteriaceae</taxon>
    </lineage>
</organism>
<evidence type="ECO:0000256" key="6">
    <source>
        <dbReference type="SAM" id="Phobius"/>
    </source>
</evidence>
<comment type="caution">
    <text evidence="7">The sequence shown here is derived from an EMBL/GenBank/DDBJ whole genome shotgun (WGS) entry which is preliminary data.</text>
</comment>
<sequence length="206" mass="22999">MILVSHFFFGFIFSFLGSITPSMLNMTALKISLENGKKELNEYAIGVSVVALPQAYISVFLTKGIVENPLIIETLEKIAIVIFVFLSYYFYRESKKRKIKIETGAVKKENAFLAGITLSVLNMFSIPFFCGIVATLDAFNRFSFDVISVLFFILGAAIGTFYILFLYGKSANFIQKKTGKLTKDINIILAILTAFVAVLAVINLFF</sequence>
<dbReference type="GO" id="GO:0005886">
    <property type="term" value="C:plasma membrane"/>
    <property type="evidence" value="ECO:0007669"/>
    <property type="project" value="UniProtKB-SubCell"/>
</dbReference>
<dbReference type="OrthoDB" id="1451945at2"/>
<evidence type="ECO:0000256" key="1">
    <source>
        <dbReference type="ARBA" id="ARBA00004651"/>
    </source>
</evidence>
<dbReference type="Proteomes" id="UP000239522">
    <property type="component" value="Unassembled WGS sequence"/>
</dbReference>
<evidence type="ECO:0000313" key="8">
    <source>
        <dbReference type="EMBL" id="PQB08815.1"/>
    </source>
</evidence>
<evidence type="ECO:0000256" key="5">
    <source>
        <dbReference type="ARBA" id="ARBA00023136"/>
    </source>
</evidence>
<dbReference type="EMBL" id="MQUA01000005">
    <property type="protein sequence ID" value="PQB08815.1"/>
    <property type="molecule type" value="Genomic_DNA"/>
</dbReference>
<keyword evidence="5 6" id="KW-0472">Membrane</keyword>
<keyword evidence="2" id="KW-1003">Cell membrane</keyword>
<dbReference type="AlphaFoldDB" id="A0A2S7KK47"/>
<dbReference type="RefSeq" id="WP_104808309.1">
    <property type="nucleotide sequence ID" value="NZ_MQUA01000005.1"/>
</dbReference>
<evidence type="ECO:0000256" key="4">
    <source>
        <dbReference type="ARBA" id="ARBA00022989"/>
    </source>
</evidence>
<evidence type="ECO:0000313" key="9">
    <source>
        <dbReference type="Proteomes" id="UP000239522"/>
    </source>
</evidence>